<comment type="subcellular location">
    <subcellularLocation>
        <location evidence="1">Secreted</location>
    </subcellularLocation>
</comment>
<feature type="domain" description="VWFD" evidence="11">
    <location>
        <begin position="91"/>
        <end position="265"/>
    </location>
</feature>
<dbReference type="InterPro" id="IPR001846">
    <property type="entry name" value="VWF_type-D"/>
</dbReference>
<dbReference type="SUPFAM" id="SSF57567">
    <property type="entry name" value="Serine protease inhibitors"/>
    <property type="match status" value="4"/>
</dbReference>
<dbReference type="Pfam" id="PF00094">
    <property type="entry name" value="VWD"/>
    <property type="match status" value="2"/>
</dbReference>
<keyword evidence="5" id="KW-0186">Copper</keyword>
<dbReference type="InterPro" id="IPR050780">
    <property type="entry name" value="Mucin_vWF_Thrombospondin_sf"/>
</dbReference>
<dbReference type="InterPro" id="IPR036084">
    <property type="entry name" value="Ser_inhib-like_sf"/>
</dbReference>
<dbReference type="KEGG" id="gsh:117352117"/>
<dbReference type="Gene3D" id="2.10.25.10">
    <property type="entry name" value="Laminin"/>
    <property type="match status" value="3"/>
</dbReference>
<keyword evidence="2" id="KW-0964">Secreted</keyword>
<keyword evidence="3" id="KW-0732">Signal</keyword>
<dbReference type="PROSITE" id="PS01208">
    <property type="entry name" value="VWFC_1"/>
    <property type="match status" value="1"/>
</dbReference>
<evidence type="ECO:0000256" key="7">
    <source>
        <dbReference type="ARBA" id="ARBA00023180"/>
    </source>
</evidence>
<dbReference type="PROSITE" id="PS01225">
    <property type="entry name" value="CTCK_2"/>
    <property type="match status" value="1"/>
</dbReference>
<dbReference type="GO" id="GO:0005615">
    <property type="term" value="C:extracellular space"/>
    <property type="evidence" value="ECO:0007669"/>
    <property type="project" value="TreeGrafter"/>
</dbReference>
<dbReference type="GeneID" id="117352117"/>
<evidence type="ECO:0000259" key="10">
    <source>
        <dbReference type="PROSITE" id="PS50184"/>
    </source>
</evidence>
<dbReference type="FunCoup" id="A0A6P8P4R2">
    <property type="interactions" value="295"/>
</dbReference>
<dbReference type="SMART" id="SM00832">
    <property type="entry name" value="C8"/>
    <property type="match status" value="2"/>
</dbReference>
<feature type="domain" description="VWFC" evidence="10">
    <location>
        <begin position="3734"/>
        <end position="3803"/>
    </location>
</feature>
<proteinExistence type="predicted"/>
<evidence type="ECO:0000256" key="2">
    <source>
        <dbReference type="ARBA" id="ARBA00022525"/>
    </source>
</evidence>
<dbReference type="RefSeq" id="XP_033784142.1">
    <property type="nucleotide sequence ID" value="XM_033928251.1"/>
</dbReference>
<keyword evidence="7" id="KW-0325">Glycoprotein</keyword>
<dbReference type="PANTHER" id="PTHR11339">
    <property type="entry name" value="EXTRACELLULAR MATRIX GLYCOPROTEIN RELATED"/>
    <property type="match status" value="1"/>
</dbReference>
<name>A0A6P8P4R2_GEOSA</name>
<dbReference type="Proteomes" id="UP000515159">
    <property type="component" value="Chromosome 19"/>
</dbReference>
<evidence type="ECO:0000256" key="5">
    <source>
        <dbReference type="ARBA" id="ARBA00023008"/>
    </source>
</evidence>
<keyword evidence="6 8" id="KW-1015">Disulfide bond</keyword>
<evidence type="ECO:0000256" key="4">
    <source>
        <dbReference type="ARBA" id="ARBA00022737"/>
    </source>
</evidence>
<dbReference type="InterPro" id="IPR014853">
    <property type="entry name" value="VWF/SSPO/ZAN-like_Cys-rich_dom"/>
</dbReference>
<dbReference type="PROSITE" id="PS51233">
    <property type="entry name" value="VWFD"/>
    <property type="match status" value="2"/>
</dbReference>
<dbReference type="InterPro" id="IPR058753">
    <property type="entry name" value="TIL_OTOGL_Mucin"/>
</dbReference>
<evidence type="ECO:0000256" key="6">
    <source>
        <dbReference type="ARBA" id="ARBA00023157"/>
    </source>
</evidence>
<comment type="caution">
    <text evidence="8">Lacks conserved residue(s) required for the propagation of feature annotation.</text>
</comment>
<dbReference type="SMART" id="SM00214">
    <property type="entry name" value="VWC"/>
    <property type="match status" value="4"/>
</dbReference>
<organism evidence="12 13">
    <name type="scientific">Geotrypetes seraphini</name>
    <name type="common">Gaboon caecilian</name>
    <name type="synonym">Caecilia seraphini</name>
    <dbReference type="NCBI Taxonomy" id="260995"/>
    <lineage>
        <taxon>Eukaryota</taxon>
        <taxon>Metazoa</taxon>
        <taxon>Chordata</taxon>
        <taxon>Craniata</taxon>
        <taxon>Vertebrata</taxon>
        <taxon>Euteleostomi</taxon>
        <taxon>Amphibia</taxon>
        <taxon>Gymnophiona</taxon>
        <taxon>Geotrypetes</taxon>
    </lineage>
</organism>
<dbReference type="InterPro" id="IPR001007">
    <property type="entry name" value="VWF_dom"/>
</dbReference>
<accession>A0A6P8P4R2</accession>
<dbReference type="Pfam" id="PF13330">
    <property type="entry name" value="Mucin2_WxxW"/>
    <property type="match status" value="22"/>
</dbReference>
<feature type="disulfide bond" evidence="8">
    <location>
        <begin position="4011"/>
        <end position="4065"/>
    </location>
</feature>
<dbReference type="InParanoid" id="A0A6P8P4R2"/>
<dbReference type="Pfam" id="PF01826">
    <property type="entry name" value="TIL"/>
    <property type="match status" value="2"/>
</dbReference>
<dbReference type="SMART" id="SM00216">
    <property type="entry name" value="VWD"/>
    <property type="match status" value="2"/>
</dbReference>
<dbReference type="GO" id="GO:0031012">
    <property type="term" value="C:extracellular matrix"/>
    <property type="evidence" value="ECO:0007669"/>
    <property type="project" value="TreeGrafter"/>
</dbReference>
<dbReference type="PANTHER" id="PTHR11339:SF408">
    <property type="entry name" value="MUCIN-5B"/>
    <property type="match status" value="1"/>
</dbReference>
<dbReference type="CDD" id="cd19941">
    <property type="entry name" value="TIL"/>
    <property type="match status" value="3"/>
</dbReference>
<evidence type="ECO:0000313" key="12">
    <source>
        <dbReference type="Proteomes" id="UP000515159"/>
    </source>
</evidence>
<evidence type="ECO:0000259" key="9">
    <source>
        <dbReference type="PROSITE" id="PS01225"/>
    </source>
</evidence>
<reference evidence="13" key="1">
    <citation type="submission" date="2025-08" db="UniProtKB">
        <authorList>
            <consortium name="RefSeq"/>
        </authorList>
    </citation>
    <scope>IDENTIFICATION</scope>
</reference>
<feature type="disulfide bond" evidence="8">
    <location>
        <begin position="4015"/>
        <end position="4067"/>
    </location>
</feature>
<evidence type="ECO:0000256" key="3">
    <source>
        <dbReference type="ARBA" id="ARBA00022729"/>
    </source>
</evidence>
<dbReference type="InterPro" id="IPR006207">
    <property type="entry name" value="Cys_knot_C"/>
</dbReference>
<feature type="domain" description="VWFD" evidence="11">
    <location>
        <begin position="560"/>
        <end position="730"/>
    </location>
</feature>
<keyword evidence="12" id="KW-1185">Reference proteome</keyword>
<dbReference type="InterPro" id="IPR025155">
    <property type="entry name" value="WxxW_domain"/>
</dbReference>
<dbReference type="Pfam" id="PF25962">
    <property type="entry name" value="TIL_OTOGL_Mucin"/>
    <property type="match status" value="1"/>
</dbReference>
<evidence type="ECO:0000256" key="1">
    <source>
        <dbReference type="ARBA" id="ARBA00004613"/>
    </source>
</evidence>
<evidence type="ECO:0000256" key="8">
    <source>
        <dbReference type="PROSITE-ProRule" id="PRU00039"/>
    </source>
</evidence>
<dbReference type="FunFam" id="2.10.25.10:FF:000674">
    <property type="entry name" value="Mucin-2"/>
    <property type="match status" value="1"/>
</dbReference>
<keyword evidence="4" id="KW-0677">Repeat</keyword>
<evidence type="ECO:0000259" key="11">
    <source>
        <dbReference type="PROSITE" id="PS51233"/>
    </source>
</evidence>
<gene>
    <name evidence="13" type="primary">LOC117352117</name>
</gene>
<sequence>MEYQECGSPCADTCSHPERTLFCEEHCIDGCFCPQDTVFDDITNTGCIPLHECSCKFGGMAYAPGSSYTTTCSTCTCVRGQWSCEDIICHGTCSVEGGSHIATYDATRYTVHGECNYILSKVCKNNTFIVLGEMRRCGLRDGETCLRSMTLILHAQTTIVISSSGSVLLNSIYTNLPLSAANTIIFRPSSFFMIVQTMLGLQLQIQLVPIMQVYLILDSSYRGQMCGLCGNYNSIQADDFIALSGVVEGTSAAFANIWKAQADCPDVKNIFEDPCALNIENEYYAQRWCSLLMDVEGPFGHCHSIVNPTVYFKNCMFDTCNCENNEDCMCASLSSYVRACTNRGVSVSGWRWNVCSTYINSCPTSLVYSYNASSCQPTCQSLNEPDVICDIKFPPVEGCVCKEGTYMDGNGKCVHPSFCPCYYKGYALPPGEVITENNGMICTCTNGRLVCIGSENPKPDCIAPMYYFNCSNAPVSTKGSECQKSCQTLNIGCYASHCVSGCMCPQGLVTDGMGGCILPDNCPCIHNEKAYRPGEQIRVQCNICTCKNRIWKCTAKMCLGTCAVYGEGNYITFDSKHYHFNGDCEYTLAQDYCGNHPKTGTFRLIIENIPCGTTGTSCSKSVKLFLRSYKLLLSDEEVKVIERGRGEEAPYKIRQMGIYLVIEVNIGLIVIWDKKTVIFIKLTSSFKGKVCGLCGNFDGNEMNDFTTRNQAIVSNVLEFGNSWKLSPNCPDAMDIRNPCSVNPYRKSWAQKQCSLITSKVFATCHAQVDPIKYYSVCVTDACACDTGGDCECFCTAVASYAQACSVVGVCIAWRTPEICPVFCDYYNEDSDCKWHYKPCGAPCMRTCRNPSGSCLYKLPGLEGCYPNCPKGKPYFDEEEMKCVAQCGCYDDEERYYKQGEKVPSCENCQSCICREKGIRCTYDAEACYCEYEGKMYKHNDIIYHLNDGIGGCINATCGLNGTISREVYACFTTVITTAACVHEVCKWTKWYDVSYPQHQTGSGDFETLENIKAKGYALCKAPRDVKCRSVSFPDKPLDQLNQKVVCNKEHGLICRNRDQFPLVCLNYEIQILCCSNVPCGTTIPTSIKQTTFSASPSTVCDVQCEWTAWFDVDSPSPGVPGGDYETYNNLMAAGKPICRNPEHIQCRAKNFPDVSIEKVGQVVQCDISYGLVCKNEDQPGRNKLCYDYEIRLLCCDDSAHCKTTTPSTMITTPAVTSTPCVHELCKWTKWYDVSYPQLQTGSGDFETLENIKAKGYALCKAPRDVKCRSVSFPDKPLDQLNQKVACNKEHGLICRNRDQFPLICLNYEIQILCCSNVPCGTTIPTSIKQTTFSASPSTVCDVQCEWTAWFDVDSPSPGVPGGDYETYNNLMAAGKPICRNPEHIQCRAKNFPDVSIEKVGQVVQCDISYGLVCENEDQPGRNKLCYDYEIRLLCCDDSAHCKTTTPSTMITTPAVTSTPCVHELCKWTKWYDVSYPQLQTGSGDFETLENIKAKGYALCKAPRDVKCRTVSFPDKPLDQLNQKVVCNKEHGLICRNRDQFPLVCLNYEIQILCCSNVPCGTTIPTSIKQTTFSASPSTVCDVQCEWTAWFDVDSPSPGVPGGDYETYNNLMAAGKPICRNPEHIQCRAKNFPDVSIEKVGQVVQCDISYGLVCKNEDQPGRNKLCYDYEIRLLCCDDSAHCKTTTPSTMITTPAVTSTPCVHELCKWTKWYDVSYPQLQTGSGDFETLENIKAKGYALCKAPRDVKCRSVSFPDKPLHQLNQKVACNKEHGLICRNRDQFPLICLNYEIQILCCSNVPCGTTIPTSIKQTTFSASPSTVCDVQCEWTAWFDVDSPSPGVPGGDYETYNNLMAAGNPICRNPEHIQCRAKNFPDVSIEKVGQVVQCDISYGLVCKNEDQPGRNKLCYDYEIRLLCCDDSAHCKTTTPSTMITTPAVTSTPCVHELCKWTKWYDVSYPQLQTGSGDFETLENIKAKGYALCKAPRDVKCRSVSFPDKPLDQLNQKVVCNKEHGLICRNRDQFPLVCLNYEIQILCCSNVPCGTTIPTSIKQTTFSASPSTVCDVQCEWTAWFDVDSPSPGVPGGDYETYNNLMAAGKPICRNPEHIQCRAKNFPDVSIEKVGQVVQCDITYGLVCKNEDQPGRNKLCYDYEIRLLCCDDSAHCKTTTPSTMITTPAVTSTPCVHELCKWTKWYDVSYPQLQTGSGDFETLENIKAKGYALCKAPRDVKCRSVSFPDKPLDQLNQKIVCNKEHGLICRNRDQFPLVCLNYEIQILCCSNVPCGTTIPTSIKQTTFSASPSTVCDVQCEWTAWFDVDSPSPGVPGGDYETYNNLMAAGKPICRNPEHIQCRGKNFPDVSIEKVGQVVQCDISYGLVCKNEDQPGRNKLCYDYEIRLLCCDDSAHCKTTTPSTMITTPAVTSTPCVHELCKWTKWYDVSYPQLQTGSGDFETLENIKAKGYALCKAPRDVKCRSVSFPDKPLDQLNQKVVCNKEHGLICRNRDQFPLVCLNYEIQILCCSNVPCGTTIPTSIKQTTFSASPSTVCDVQCEWTAWFDVDSPSPGVPGGDYETYNNLMAAGKPICRNPEHIQCRAKNFPDVSIEKVGQVVQCDISYGLVCENEDQPGRNKLCYDYEIRLLCCDDSAHCKTTTPSTMITTPAVTSTPCVHELCKWTKWYDVSYPQLQTGSGDFETLENIKAKGYALCKAPRDVKCRSVSFPDKPLDQLNQKIVCNKEHGLICRNRDQFPLVCLNYEIQILCCSNVPCGTTIPTSIKQTTFSASPSTVCDVQCEWTAWFDVDSPSPGVPGGDYETYNNLMAAGKPICRNPEHIQCRGKNFPDVSIEKVGQVVQCDISYGLVCKNEDQPGRNKLCYDYEIRLLCCDDSAHCKTTTPSTMITTPAVTSTPCVHELCKWTKWYDVSYPQLQTGSGDFETLENIKAKGYALCKAPRDVKCRSVSFPDKPLDQLNQKVVCNKEHGLICRNRDQFPLVCLNYEIQILCCSNVPCGTTIPTSIKQTTFSASPSTVCDVQCEWTAWFDVDSPSPGVPGGDYETYNNLMAAGKPICRNPEHIQCRAKNFPDVSIEKVGQVVQCDISYGLVCENEDQPGRNKLCYDYEIRLLCCDDSAHCKTTTPSTMITTPAVTSTPCVHELCKWTKWYDVSYPQLQTGSGDFETLENIKAKGYALCKAPRDVKCRSVSFPDKPLDQLNQKIVCNKEHGLICRNRDQFPLVCLNYEIQILCCSNVPCGTTIPTSIKQTTFSASPSTVCDVQCEWTAWFDVDSPSPGVPGGDYETYNNLMAAGKPICRNPEHIQCRGKNFPDVSIEKVGQVVQCDISYGLVCKNEDQPGRNKLCYDYEIRLLCCDDSAHCKTTTPSTMITTPAVTSTPCVHELCKWTKWYDVSYPQLQTGSGDFETLENIKAKGYALCKAPRDVKCRSVSFPDKPLDQLNQKVVCNKEHGLICRNRDQFPLICLNYEIQILCCSNVPCGTTIPTSIKQTTFSASPSTVCDVQCEWTAWFDVGSPSPGVPGGDYETYNNLMAAGKPICQNPEHIQCRAKNFPDVSIEKVGQVVQCDISYGLVCKNEDQPGRNKLCYDYEIRLLCCDDSTHCKTTTLSTMITTPTMTFPCFCEFDGIYFSPGDVMFNITESAGCVVYAICSEKCETERRQGPCLSTTATSTEKHKESTSQTTHHYTECFNATCMDNELIYEYVMCPHVKNIICGSGLPPQKVYDKQGCCFHYECEHCMGPNGEPKLPGEMWNSNCQECICQDDYAVHCIPIKCTNPKHKFCKKGFEPIQVLLPDDPCCPQTDCRCNPLLCSSVIKECKPGFELTSGTYIDGCCIDLKCKPKSVCVVDGNEYVPGVAIPSSDACKTCYCTPEKDSKTQLNLATCSSISCKTCALGFEHLPKPGTCCGECVQVACVIKTKDGNIKVLKPGEKWYYPASNCTYYQCEEIESHCVTAVMKKTCPIIEPVDCESGMIKSTPDGCCKTCKAPRSCGIRNESILVQLGSCQNTVTFTYCEGVCRSSSVFAKEEEKMAPKCTCCQEVKSSYRQVQLFCPNGRTINYQYIYVEICGCVRNACVPLENLPGKE</sequence>
<dbReference type="OrthoDB" id="160294at2759"/>
<dbReference type="SMART" id="SM00215">
    <property type="entry name" value="VWC_out"/>
    <property type="match status" value="2"/>
</dbReference>
<dbReference type="PROSITE" id="PS50184">
    <property type="entry name" value="VWFC_2"/>
    <property type="match status" value="2"/>
</dbReference>
<evidence type="ECO:0000313" key="13">
    <source>
        <dbReference type="RefSeq" id="XP_033784142.1"/>
    </source>
</evidence>
<dbReference type="Pfam" id="PF08742">
    <property type="entry name" value="C8"/>
    <property type="match status" value="2"/>
</dbReference>
<dbReference type="PROSITE" id="PS01185">
    <property type="entry name" value="CTCK_1"/>
    <property type="match status" value="1"/>
</dbReference>
<protein>
    <submittedName>
        <fullName evidence="13">Mucin-5AC-like</fullName>
    </submittedName>
</protein>
<dbReference type="InterPro" id="IPR002919">
    <property type="entry name" value="TIL_dom"/>
</dbReference>
<feature type="domain" description="CTCK" evidence="9">
    <location>
        <begin position="3979"/>
        <end position="4073"/>
    </location>
</feature>
<dbReference type="SMART" id="SM00041">
    <property type="entry name" value="CT"/>
    <property type="match status" value="1"/>
</dbReference>
<feature type="domain" description="VWFC" evidence="10">
    <location>
        <begin position="3841"/>
        <end position="3908"/>
    </location>
</feature>